<dbReference type="Proteomes" id="UP001234216">
    <property type="component" value="Unassembled WGS sequence"/>
</dbReference>
<protein>
    <submittedName>
        <fullName evidence="3">Uncharacterized protein</fullName>
    </submittedName>
</protein>
<dbReference type="AlphaFoldDB" id="A0AAW8FTL1"/>
<dbReference type="EMBL" id="JAUSZV010000005">
    <property type="protein sequence ID" value="MDQ0912397.1"/>
    <property type="molecule type" value="Genomic_DNA"/>
</dbReference>
<accession>A0AAW8FTL1</accession>
<evidence type="ECO:0000313" key="3">
    <source>
        <dbReference type="EMBL" id="MDQ0912397.1"/>
    </source>
</evidence>
<dbReference type="RefSeq" id="WP_306984729.1">
    <property type="nucleotide sequence ID" value="NZ_JAUSZV010000005.1"/>
</dbReference>
<feature type="region of interest" description="Disordered" evidence="1">
    <location>
        <begin position="70"/>
        <end position="114"/>
    </location>
</feature>
<gene>
    <name evidence="3" type="ORF">QFZ22_008382</name>
</gene>
<sequence length="114" mass="10869">MTSGVVAVLAAVFAVLRWDDADKIASAVSALAGVAAVGIGVWAGLAAGGSDSVRPRPAVLRVSGTGRAVAGPGGRANTGVVAQGGSLPSEVRVEDSGEADASGGGDADTGARLE</sequence>
<keyword evidence="2" id="KW-0812">Transmembrane</keyword>
<comment type="caution">
    <text evidence="3">The sequence shown here is derived from an EMBL/GenBank/DDBJ whole genome shotgun (WGS) entry which is preliminary data.</text>
</comment>
<evidence type="ECO:0000256" key="1">
    <source>
        <dbReference type="SAM" id="MobiDB-lite"/>
    </source>
</evidence>
<proteinExistence type="predicted"/>
<reference evidence="3" key="1">
    <citation type="submission" date="2023-07" db="EMBL/GenBank/DDBJ databases">
        <title>Comparative genomics of wheat-associated soil bacteria to identify genetic determinants of phenazine resistance.</title>
        <authorList>
            <person name="Mouncey N."/>
        </authorList>
    </citation>
    <scope>NUCLEOTIDE SEQUENCE</scope>
    <source>
        <strain evidence="3">V4I22</strain>
    </source>
</reference>
<evidence type="ECO:0000313" key="4">
    <source>
        <dbReference type="Proteomes" id="UP001234216"/>
    </source>
</evidence>
<keyword evidence="2" id="KW-1133">Transmembrane helix</keyword>
<name>A0AAW8FTL1_9ACTN</name>
<keyword evidence="2" id="KW-0472">Membrane</keyword>
<feature type="transmembrane region" description="Helical" evidence="2">
    <location>
        <begin position="27"/>
        <end position="47"/>
    </location>
</feature>
<organism evidence="3 4">
    <name type="scientific">Streptomyces canus</name>
    <dbReference type="NCBI Taxonomy" id="58343"/>
    <lineage>
        <taxon>Bacteria</taxon>
        <taxon>Bacillati</taxon>
        <taxon>Actinomycetota</taxon>
        <taxon>Actinomycetes</taxon>
        <taxon>Kitasatosporales</taxon>
        <taxon>Streptomycetaceae</taxon>
        <taxon>Streptomyces</taxon>
        <taxon>Streptomyces aurantiacus group</taxon>
    </lineage>
</organism>
<evidence type="ECO:0000256" key="2">
    <source>
        <dbReference type="SAM" id="Phobius"/>
    </source>
</evidence>